<evidence type="ECO:0000256" key="6">
    <source>
        <dbReference type="ARBA" id="ARBA00023136"/>
    </source>
</evidence>
<dbReference type="CDD" id="cd01347">
    <property type="entry name" value="ligand_gated_channel"/>
    <property type="match status" value="1"/>
</dbReference>
<dbReference type="InterPro" id="IPR000531">
    <property type="entry name" value="Beta-barrel_TonB"/>
</dbReference>
<dbReference type="AlphaFoldDB" id="A0A317C2I4"/>
<keyword evidence="5 9" id="KW-0798">TonB box</keyword>
<keyword evidence="3 8" id="KW-1134">Transmembrane beta strand</keyword>
<keyword evidence="4 8" id="KW-0812">Transmembrane</keyword>
<feature type="domain" description="TonB-dependent receptor plug" evidence="12">
    <location>
        <begin position="82"/>
        <end position="181"/>
    </location>
</feature>
<evidence type="ECO:0000256" key="5">
    <source>
        <dbReference type="ARBA" id="ARBA00023077"/>
    </source>
</evidence>
<dbReference type="PANTHER" id="PTHR32552">
    <property type="entry name" value="FERRICHROME IRON RECEPTOR-RELATED"/>
    <property type="match status" value="1"/>
</dbReference>
<keyword evidence="2 8" id="KW-0813">Transport</keyword>
<feature type="signal peptide" evidence="10">
    <location>
        <begin position="1"/>
        <end position="37"/>
    </location>
</feature>
<proteinExistence type="inferred from homology"/>
<evidence type="ECO:0000256" key="4">
    <source>
        <dbReference type="ARBA" id="ARBA00022692"/>
    </source>
</evidence>
<accession>A0A317C2I4</accession>
<name>A0A317C2I4_9GAMM</name>
<evidence type="ECO:0000256" key="10">
    <source>
        <dbReference type="SAM" id="SignalP"/>
    </source>
</evidence>
<keyword evidence="14" id="KW-1185">Reference proteome</keyword>
<comment type="caution">
    <text evidence="13">The sequence shown here is derived from an EMBL/GenBank/DDBJ whole genome shotgun (WGS) entry which is preliminary data.</text>
</comment>
<dbReference type="EMBL" id="QGKM01000083">
    <property type="protein sequence ID" value="PWQ92549.1"/>
    <property type="molecule type" value="Genomic_DNA"/>
</dbReference>
<evidence type="ECO:0000256" key="9">
    <source>
        <dbReference type="RuleBase" id="RU003357"/>
    </source>
</evidence>
<dbReference type="PANTHER" id="PTHR32552:SF83">
    <property type="entry name" value="BLR3904 PROTEIN"/>
    <property type="match status" value="1"/>
</dbReference>
<dbReference type="Proteomes" id="UP000245539">
    <property type="component" value="Unassembled WGS sequence"/>
</dbReference>
<evidence type="ECO:0000256" key="7">
    <source>
        <dbReference type="ARBA" id="ARBA00023237"/>
    </source>
</evidence>
<organism evidence="13 14">
    <name type="scientific">Leucothrix pacifica</name>
    <dbReference type="NCBI Taxonomy" id="1247513"/>
    <lineage>
        <taxon>Bacteria</taxon>
        <taxon>Pseudomonadati</taxon>
        <taxon>Pseudomonadota</taxon>
        <taxon>Gammaproteobacteria</taxon>
        <taxon>Thiotrichales</taxon>
        <taxon>Thiotrichaceae</taxon>
        <taxon>Leucothrix</taxon>
    </lineage>
</organism>
<keyword evidence="13" id="KW-0675">Receptor</keyword>
<dbReference type="Gene3D" id="2.40.170.20">
    <property type="entry name" value="TonB-dependent receptor, beta-barrel domain"/>
    <property type="match status" value="1"/>
</dbReference>
<keyword evidence="6 8" id="KW-0472">Membrane</keyword>
<evidence type="ECO:0000259" key="11">
    <source>
        <dbReference type="Pfam" id="PF00593"/>
    </source>
</evidence>
<feature type="domain" description="TonB-dependent receptor-like beta-barrel" evidence="11">
    <location>
        <begin position="264"/>
        <end position="705"/>
    </location>
</feature>
<evidence type="ECO:0000259" key="12">
    <source>
        <dbReference type="Pfam" id="PF07715"/>
    </source>
</evidence>
<dbReference type="GO" id="GO:0015344">
    <property type="term" value="F:siderophore uptake transmembrane transporter activity"/>
    <property type="evidence" value="ECO:0007669"/>
    <property type="project" value="TreeGrafter"/>
</dbReference>
<gene>
    <name evidence="13" type="ORF">DKW60_20395</name>
</gene>
<feature type="chain" id="PRO_5016421740" evidence="10">
    <location>
        <begin position="38"/>
        <end position="739"/>
    </location>
</feature>
<evidence type="ECO:0000256" key="1">
    <source>
        <dbReference type="ARBA" id="ARBA00004571"/>
    </source>
</evidence>
<dbReference type="InterPro" id="IPR037066">
    <property type="entry name" value="Plug_dom_sf"/>
</dbReference>
<dbReference type="InterPro" id="IPR012910">
    <property type="entry name" value="Plug_dom"/>
</dbReference>
<dbReference type="SUPFAM" id="SSF56935">
    <property type="entry name" value="Porins"/>
    <property type="match status" value="1"/>
</dbReference>
<dbReference type="RefSeq" id="WP_109839509.1">
    <property type="nucleotide sequence ID" value="NZ_QGKM01000083.1"/>
</dbReference>
<dbReference type="GO" id="GO:0009279">
    <property type="term" value="C:cell outer membrane"/>
    <property type="evidence" value="ECO:0007669"/>
    <property type="project" value="UniProtKB-SubCell"/>
</dbReference>
<comment type="subcellular location">
    <subcellularLocation>
        <location evidence="1 8">Cell outer membrane</location>
        <topology evidence="1 8">Multi-pass membrane protein</topology>
    </subcellularLocation>
</comment>
<comment type="similarity">
    <text evidence="8 9">Belongs to the TonB-dependent receptor family.</text>
</comment>
<dbReference type="OrthoDB" id="9790771at2"/>
<dbReference type="InterPro" id="IPR036942">
    <property type="entry name" value="Beta-barrel_TonB_sf"/>
</dbReference>
<keyword evidence="7 8" id="KW-0998">Cell outer membrane</keyword>
<evidence type="ECO:0000256" key="2">
    <source>
        <dbReference type="ARBA" id="ARBA00022448"/>
    </source>
</evidence>
<evidence type="ECO:0000313" key="13">
    <source>
        <dbReference type="EMBL" id="PWQ92549.1"/>
    </source>
</evidence>
<dbReference type="PROSITE" id="PS52016">
    <property type="entry name" value="TONB_DEPENDENT_REC_3"/>
    <property type="match status" value="1"/>
</dbReference>
<dbReference type="Gene3D" id="2.170.130.10">
    <property type="entry name" value="TonB-dependent receptor, plug domain"/>
    <property type="match status" value="1"/>
</dbReference>
<reference evidence="13 14" key="1">
    <citation type="submission" date="2018-05" db="EMBL/GenBank/DDBJ databases">
        <title>Leucothrix arctica sp. nov., isolated from Arctic seawater.</title>
        <authorList>
            <person name="Choi A."/>
            <person name="Baek K."/>
        </authorList>
    </citation>
    <scope>NUCLEOTIDE SEQUENCE [LARGE SCALE GENOMIC DNA]</scope>
    <source>
        <strain evidence="13 14">JCM 18388</strain>
    </source>
</reference>
<evidence type="ECO:0000256" key="3">
    <source>
        <dbReference type="ARBA" id="ARBA00022452"/>
    </source>
</evidence>
<evidence type="ECO:0000313" key="14">
    <source>
        <dbReference type="Proteomes" id="UP000245539"/>
    </source>
</evidence>
<sequence>MSKSNCEHTRNNHPVSTLQLTSAALVAVASFSSIAHATEEVITLETVTVAGNKQVAGTNPNADPDAPYKIDTSGNPKFTQPLLDTAKSIYIIGKEQLEDGKVTALKSLMATQPGITLGTGEGGNAYGDRFIIRGFEARGDVFMDGMRDPGSTNREVFNTEQVEIAKGASSTFAGRGTTGGAVNSVSKKPQEEDFAKFSLTVGEDDKRLTVDGNKVINDRVTVRANVLLQDSDVAGRNEVYDKRAGIALGVGYKATERSDLLVEYYHLRTESLPDFGVPWDSDAGKPADVGSNWYGIRNRDFQETGADIFTATLSTDFTDQTRLTTKLRTGKTTNDYAVVAPQARDGVISATNPKTAAYTNKFAGINSQLTHERHIGNHEHTFSIGFEVSKEEVRKAGYDIVGDTSGCTALDVYNPDIYQTGCGSLSKNNSGALTEVQTAALYAMDTIKFNEKFQAFGGIRYDYYDISKNSDVNEYDAANVASLDTDFLNGHLGLTYKPRDNGSIYATVSSSSNVPGELLDAGAAAYGGLTDTTAAFTKPEENLNFEIGTKWNLANDNLALTAAIFQIDKKNQLETSGGRGSPAVTTQTGEARVKGAEFSVSGKATPKLTLTAGAAYLDTEVIDSADASTIGLKLANVASKSAFVQAKYAVTPLFAVGGSITHTGEIHGGTFAATTGNTLASTNRLDLMAEYKVNKSLSLQANVINATDEDLYDSFYRSGSPFVFTGAGRSASLTMNYDF</sequence>
<dbReference type="Pfam" id="PF07715">
    <property type="entry name" value="Plug"/>
    <property type="match status" value="1"/>
</dbReference>
<protein>
    <submittedName>
        <fullName evidence="13">TonB-dependent siderophore receptor</fullName>
    </submittedName>
</protein>
<keyword evidence="10" id="KW-0732">Signal</keyword>
<dbReference type="InterPro" id="IPR039426">
    <property type="entry name" value="TonB-dep_rcpt-like"/>
</dbReference>
<dbReference type="Pfam" id="PF00593">
    <property type="entry name" value="TonB_dep_Rec_b-barrel"/>
    <property type="match status" value="1"/>
</dbReference>
<evidence type="ECO:0000256" key="8">
    <source>
        <dbReference type="PROSITE-ProRule" id="PRU01360"/>
    </source>
</evidence>